<dbReference type="InterPro" id="IPR011706">
    <property type="entry name" value="Cu-oxidase_C"/>
</dbReference>
<dbReference type="CDD" id="cd13910">
    <property type="entry name" value="CuRO_3_MCO_like_4"/>
    <property type="match status" value="1"/>
</dbReference>
<dbReference type="SUPFAM" id="SSF49503">
    <property type="entry name" value="Cupredoxins"/>
    <property type="match status" value="3"/>
</dbReference>
<dbReference type="GeneID" id="54557698"/>
<dbReference type="InterPro" id="IPR002355">
    <property type="entry name" value="Cu_oxidase_Cu_BS"/>
</dbReference>
<evidence type="ECO:0000259" key="7">
    <source>
        <dbReference type="Pfam" id="PF00394"/>
    </source>
</evidence>
<dbReference type="InterPro" id="IPR011707">
    <property type="entry name" value="Cu-oxidase-like_N"/>
</dbReference>
<keyword evidence="3" id="KW-0560">Oxidoreductase</keyword>
<feature type="compositionally biased region" description="Polar residues" evidence="5">
    <location>
        <begin position="1"/>
        <end position="10"/>
    </location>
</feature>
<feature type="domain" description="Plastocyanin-like" evidence="8">
    <location>
        <begin position="513"/>
        <end position="647"/>
    </location>
</feature>
<dbReference type="GO" id="GO:0016491">
    <property type="term" value="F:oxidoreductase activity"/>
    <property type="evidence" value="ECO:0007669"/>
    <property type="project" value="UniProtKB-KW"/>
</dbReference>
<dbReference type="InterPro" id="IPR008972">
    <property type="entry name" value="Cupredoxin"/>
</dbReference>
<dbReference type="InterPro" id="IPR045087">
    <property type="entry name" value="Cu-oxidase_fam"/>
</dbReference>
<keyword evidence="4" id="KW-0186">Copper</keyword>
<evidence type="ECO:0000256" key="1">
    <source>
        <dbReference type="ARBA" id="ARBA00010609"/>
    </source>
</evidence>
<gene>
    <name evidence="10" type="ORF">M409DRAFT_18261</name>
</gene>
<feature type="transmembrane region" description="Helical" evidence="6">
    <location>
        <begin position="60"/>
        <end position="84"/>
    </location>
</feature>
<evidence type="ECO:0000259" key="8">
    <source>
        <dbReference type="Pfam" id="PF07731"/>
    </source>
</evidence>
<feature type="domain" description="Plastocyanin-like" evidence="7">
    <location>
        <begin position="258"/>
        <end position="422"/>
    </location>
</feature>
<dbReference type="Pfam" id="PF07732">
    <property type="entry name" value="Cu-oxidase_3"/>
    <property type="match status" value="1"/>
</dbReference>
<evidence type="ECO:0000259" key="9">
    <source>
        <dbReference type="Pfam" id="PF07732"/>
    </source>
</evidence>
<evidence type="ECO:0000256" key="3">
    <source>
        <dbReference type="ARBA" id="ARBA00023002"/>
    </source>
</evidence>
<comment type="similarity">
    <text evidence="1">Belongs to the multicopper oxidase family.</text>
</comment>
<dbReference type="CDD" id="cd13857">
    <property type="entry name" value="CuRO_1_Diphenol_Ox"/>
    <property type="match status" value="1"/>
</dbReference>
<name>A0A6A6D1J5_ZASCE</name>
<proteinExistence type="inferred from homology"/>
<evidence type="ECO:0000313" key="10">
    <source>
        <dbReference type="EMBL" id="KAF2172032.1"/>
    </source>
</evidence>
<dbReference type="OrthoDB" id="2121828at2759"/>
<dbReference type="PROSITE" id="PS00080">
    <property type="entry name" value="MULTICOPPER_OXIDASE2"/>
    <property type="match status" value="1"/>
</dbReference>
<evidence type="ECO:0000313" key="11">
    <source>
        <dbReference type="Proteomes" id="UP000799537"/>
    </source>
</evidence>
<dbReference type="CDD" id="cd13886">
    <property type="entry name" value="CuRO_2_MCO_like_1"/>
    <property type="match status" value="1"/>
</dbReference>
<dbReference type="Pfam" id="PF00394">
    <property type="entry name" value="Cu-oxidase"/>
    <property type="match status" value="1"/>
</dbReference>
<keyword evidence="6" id="KW-1133">Transmembrane helix</keyword>
<evidence type="ECO:0000256" key="4">
    <source>
        <dbReference type="ARBA" id="ARBA00023008"/>
    </source>
</evidence>
<dbReference type="Pfam" id="PF07731">
    <property type="entry name" value="Cu-oxidase_2"/>
    <property type="match status" value="1"/>
</dbReference>
<dbReference type="Proteomes" id="UP000799537">
    <property type="component" value="Unassembled WGS sequence"/>
</dbReference>
<keyword evidence="11" id="KW-1185">Reference proteome</keyword>
<sequence length="685" mass="77230">MESGNAMQESRPSDESRDVSTPRTTDSEQEQGLLQEWKQRNGEAFDHSNRTHKRWRPWSVSAFIAVLLAALITLVVVTASAFGVEKEEHQEQHEEQNVQDTTGVQTNDYILDVSWDYQAPPKKREYSWTIRDQEHNPDGIYRPMMLVNNQFPGPLIEVNEGDTIVVHVDNQAVNATSIHWHGIYQNGTSHMDGTVGISQCPIAPGQQFTYEFTVSGQSGSYWWHAHQGLQSADGVHGPLIIHGREEKKLQRIQYDTDRVLLISDHYHDLSSALLWQYLKPDMENTEPVPVGGVINGQSIRNCEDFPERRCDNTTANVRLPRIDLAPNQHHRLRLINVGAFAEFQVQVDEHELAVTEVDGTDVEPLNYHRVNINPAQRYSVVVNTTVEDSGTFWLRARMITSCFTDPPKTLQPDVHAVVRYNEKTKEMPGSIDWEERLASQCNDMNTTDLVPAVVTAAPMEADHFFYLRSNFEIGRYRLSRGFFNASSFRPQAKSPSLHRVIDGLTAQNETFKAVDDSDEVFINDAAFDISNELVIQTSGVKTIDFLISNFDDGNHPLHLHGYKYFVLAQGHGYPPLTHVGADINFENLSPLYDSLDLSNPLRRDTASVEAFGWILIRLIADNPGAWAFHCHISWHSEAGLLMQLLTRADGLAAVQIPKANVDLCAAPGIERGMGPEDEDYRDVGE</sequence>
<dbReference type="EMBL" id="ML993582">
    <property type="protein sequence ID" value="KAF2172032.1"/>
    <property type="molecule type" value="Genomic_DNA"/>
</dbReference>
<dbReference type="AlphaFoldDB" id="A0A6A6D1J5"/>
<evidence type="ECO:0000256" key="2">
    <source>
        <dbReference type="ARBA" id="ARBA00022723"/>
    </source>
</evidence>
<accession>A0A6A6D1J5</accession>
<dbReference type="PANTHER" id="PTHR11709:SF414">
    <property type="entry name" value="ADR239WP"/>
    <property type="match status" value="1"/>
</dbReference>
<keyword evidence="6" id="KW-0812">Transmembrane</keyword>
<dbReference type="RefSeq" id="XP_033672921.1">
    <property type="nucleotide sequence ID" value="XM_033804426.1"/>
</dbReference>
<dbReference type="InterPro" id="IPR001117">
    <property type="entry name" value="Cu-oxidase_2nd"/>
</dbReference>
<feature type="region of interest" description="Disordered" evidence="5">
    <location>
        <begin position="1"/>
        <end position="32"/>
    </location>
</feature>
<reference evidence="10" key="1">
    <citation type="journal article" date="2020" name="Stud. Mycol.">
        <title>101 Dothideomycetes genomes: a test case for predicting lifestyles and emergence of pathogens.</title>
        <authorList>
            <person name="Haridas S."/>
            <person name="Albert R."/>
            <person name="Binder M."/>
            <person name="Bloem J."/>
            <person name="Labutti K."/>
            <person name="Salamov A."/>
            <person name="Andreopoulos B."/>
            <person name="Baker S."/>
            <person name="Barry K."/>
            <person name="Bills G."/>
            <person name="Bluhm B."/>
            <person name="Cannon C."/>
            <person name="Castanera R."/>
            <person name="Culley D."/>
            <person name="Daum C."/>
            <person name="Ezra D."/>
            <person name="Gonzalez J."/>
            <person name="Henrissat B."/>
            <person name="Kuo A."/>
            <person name="Liang C."/>
            <person name="Lipzen A."/>
            <person name="Lutzoni F."/>
            <person name="Magnuson J."/>
            <person name="Mondo S."/>
            <person name="Nolan M."/>
            <person name="Ohm R."/>
            <person name="Pangilinan J."/>
            <person name="Park H.-J."/>
            <person name="Ramirez L."/>
            <person name="Alfaro M."/>
            <person name="Sun H."/>
            <person name="Tritt A."/>
            <person name="Yoshinaga Y."/>
            <person name="Zwiers L.-H."/>
            <person name="Turgeon B."/>
            <person name="Goodwin S."/>
            <person name="Spatafora J."/>
            <person name="Crous P."/>
            <person name="Grigoriev I."/>
        </authorList>
    </citation>
    <scope>NUCLEOTIDE SEQUENCE</scope>
    <source>
        <strain evidence="10">ATCC 36951</strain>
    </source>
</reference>
<dbReference type="Gene3D" id="2.60.40.420">
    <property type="entry name" value="Cupredoxins - blue copper proteins"/>
    <property type="match status" value="3"/>
</dbReference>
<keyword evidence="6" id="KW-0472">Membrane</keyword>
<feature type="compositionally biased region" description="Basic and acidic residues" evidence="5">
    <location>
        <begin position="11"/>
        <end position="20"/>
    </location>
</feature>
<organism evidence="10 11">
    <name type="scientific">Zasmidium cellare ATCC 36951</name>
    <dbReference type="NCBI Taxonomy" id="1080233"/>
    <lineage>
        <taxon>Eukaryota</taxon>
        <taxon>Fungi</taxon>
        <taxon>Dikarya</taxon>
        <taxon>Ascomycota</taxon>
        <taxon>Pezizomycotina</taxon>
        <taxon>Dothideomycetes</taxon>
        <taxon>Dothideomycetidae</taxon>
        <taxon>Mycosphaerellales</taxon>
        <taxon>Mycosphaerellaceae</taxon>
        <taxon>Zasmidium</taxon>
    </lineage>
</organism>
<evidence type="ECO:0000256" key="5">
    <source>
        <dbReference type="SAM" id="MobiDB-lite"/>
    </source>
</evidence>
<feature type="domain" description="Plastocyanin-like" evidence="9">
    <location>
        <begin position="130"/>
        <end position="245"/>
    </location>
</feature>
<protein>
    <submittedName>
        <fullName evidence="10">Multicopper oxidase</fullName>
    </submittedName>
</protein>
<keyword evidence="2" id="KW-0479">Metal-binding</keyword>
<evidence type="ECO:0000256" key="6">
    <source>
        <dbReference type="SAM" id="Phobius"/>
    </source>
</evidence>
<dbReference type="PANTHER" id="PTHR11709">
    <property type="entry name" value="MULTI-COPPER OXIDASE"/>
    <property type="match status" value="1"/>
</dbReference>
<dbReference type="GO" id="GO:0005507">
    <property type="term" value="F:copper ion binding"/>
    <property type="evidence" value="ECO:0007669"/>
    <property type="project" value="InterPro"/>
</dbReference>